<feature type="domain" description="Metallo-beta-lactamase" evidence="1">
    <location>
        <begin position="27"/>
        <end position="221"/>
    </location>
</feature>
<evidence type="ECO:0000313" key="2">
    <source>
        <dbReference type="EMBL" id="WUO47991.1"/>
    </source>
</evidence>
<evidence type="ECO:0000313" key="3">
    <source>
        <dbReference type="Proteomes" id="UP001432075"/>
    </source>
</evidence>
<dbReference type="SUPFAM" id="SSF56281">
    <property type="entry name" value="Metallo-hydrolase/oxidoreductase"/>
    <property type="match status" value="1"/>
</dbReference>
<keyword evidence="3" id="KW-1185">Reference proteome</keyword>
<dbReference type="PANTHER" id="PTHR43717">
    <property type="entry name" value="ANAEROBIC NITRIC OXIDE REDUCTASE FLAVORUBREDOXIN"/>
    <property type="match status" value="1"/>
</dbReference>
<name>A0ABZ1RNL0_9ACTN</name>
<protein>
    <submittedName>
        <fullName evidence="2">MBL fold metallo-hydrolase</fullName>
    </submittedName>
</protein>
<proteinExistence type="predicted"/>
<dbReference type="RefSeq" id="WP_241848167.1">
    <property type="nucleotide sequence ID" value="NZ_CP108057.1"/>
</dbReference>
<dbReference type="InterPro" id="IPR045761">
    <property type="entry name" value="ODP_dom"/>
</dbReference>
<dbReference type="EMBL" id="CP108057">
    <property type="protein sequence ID" value="WUO47991.1"/>
    <property type="molecule type" value="Genomic_DNA"/>
</dbReference>
<dbReference type="SMART" id="SM00849">
    <property type="entry name" value="Lactamase_B"/>
    <property type="match status" value="1"/>
</dbReference>
<dbReference type="Pfam" id="PF19583">
    <property type="entry name" value="ODP"/>
    <property type="match status" value="1"/>
</dbReference>
<dbReference type="InterPro" id="IPR036866">
    <property type="entry name" value="RibonucZ/Hydroxyglut_hydro"/>
</dbReference>
<dbReference type="PANTHER" id="PTHR43717:SF1">
    <property type="entry name" value="ANAEROBIC NITRIC OXIDE REDUCTASE FLAVORUBREDOXIN"/>
    <property type="match status" value="1"/>
</dbReference>
<dbReference type="InterPro" id="IPR001279">
    <property type="entry name" value="Metallo-B-lactamas"/>
</dbReference>
<sequence length="275" mass="29372">MLKTHSAGPELSVLTSELPIPDLGLQPVNAFLLRGEQPMLVDTGMPVDREAFEEALWSLVDPGDLRWIAVTHDDRDHTGSLVSLLRRAPGAKLITNGISLTRLSEEFEIPSERVVTVNPGSRIRIGDRVLSFHRPPTFDSPGTLALFDHGAGTLFSSDSFGTVLPENVPHFEDADAKEFFEGFDVLNRAIAPWTALVDAEKFHRSVQALASLAPARLLSAHGPAVAGPAVESLMDAMARIPFLPAWLPGADIDLEAALDALDAQGPQGVPAAGAA</sequence>
<organism evidence="2 3">
    <name type="scientific">Streptomyces goshikiensis</name>
    <dbReference type="NCBI Taxonomy" id="1942"/>
    <lineage>
        <taxon>Bacteria</taxon>
        <taxon>Bacillati</taxon>
        <taxon>Actinomycetota</taxon>
        <taxon>Actinomycetes</taxon>
        <taxon>Kitasatosporales</taxon>
        <taxon>Streptomycetaceae</taxon>
        <taxon>Streptomyces</taxon>
    </lineage>
</organism>
<accession>A0ABZ1RNL0</accession>
<reference evidence="2" key="1">
    <citation type="submission" date="2022-10" db="EMBL/GenBank/DDBJ databases">
        <title>The complete genomes of actinobacterial strains from the NBC collection.</title>
        <authorList>
            <person name="Joergensen T.S."/>
            <person name="Alvarez Arevalo M."/>
            <person name="Sterndorff E.B."/>
            <person name="Faurdal D."/>
            <person name="Vuksanovic O."/>
            <person name="Mourched A.-S."/>
            <person name="Charusanti P."/>
            <person name="Shaw S."/>
            <person name="Blin K."/>
            <person name="Weber T."/>
        </authorList>
    </citation>
    <scope>NUCLEOTIDE SEQUENCE</scope>
    <source>
        <strain evidence="2">NBC_00283</strain>
    </source>
</reference>
<evidence type="ECO:0000259" key="1">
    <source>
        <dbReference type="SMART" id="SM00849"/>
    </source>
</evidence>
<dbReference type="Gene3D" id="3.60.15.10">
    <property type="entry name" value="Ribonuclease Z/Hydroxyacylglutathione hydrolase-like"/>
    <property type="match status" value="1"/>
</dbReference>
<dbReference type="Proteomes" id="UP001432075">
    <property type="component" value="Chromosome"/>
</dbReference>
<gene>
    <name evidence="2" type="ORF">OHU17_20300</name>
</gene>